<feature type="region of interest" description="Disordered" evidence="1">
    <location>
        <begin position="572"/>
        <end position="643"/>
    </location>
</feature>
<sequence length="808" mass="90308">MPATRTTRTRAHANRPIRPLSSPTLPVTPLLPGGTASKEQAKANRIDVDKELKRAAWNAEIGRRKAAAREDYEEEFGQYCPDAEAADFHQAKAEAISTVTKLSEKAVYSCPFNDFETLRDFLDAVKILSLDFNITWKFGTHQDDIMADKAKLLDEVEELLHRTNGEAHLMDEQAGKHFQFSVCNPFAKNDLRRIEFDRFLRQRLRDFRRDVSDLQPTVMDDKFRFNIPNPYANDKGTDTEAYLFWCRRRIWRAEIIAACRKAKVEAMQPAPPAPIPAAVFYSKLPFWDVGVESPDLDITMNVSMTCLTICLCGLAKDLLVIIRRSLWVSHAWVWAAQVPHGRPIYGFGRPKFRMGGPYMGLGGPSLAWAAHGLKCKSSDKAMIIARVGKARTGEARQGQPPNHPNPAAIRPKNPFFRPPRGTVRTLQLLACRSLKSSGNAPQKPIFPPAARRRTHAAAASVQAARSLKSSGNAPQKPIFSAVARRRTQAWATQDPVTRDTWWAPQRPKTGPIWEPQPAKKMPPMGCPTWDCPWGALVVLDPLGLFILTRLNSPRGFTFGLPKVKRWKKLVEVGTSSQDDPSSESKSKGKGKERAPPRKYRKKAVEVPPSSSVTESSRENKEQATPPRKKSRNESTNVSPAVQSETAVVPKVGKFIDIYFFMEPGQEPVMATDKVLDVRRFELTKHNGFAMSNASASAENQYRLTVYERYSPHLGDFKEPKDSGVFGKINLSESGDTVIYRTKGLKDHECPGLDKLKMEVHILSSSGSPDYPSFTPPEAVVGPSTCKRTYRAIADESDQDTDWSGEESD</sequence>
<evidence type="ECO:0000313" key="2">
    <source>
        <dbReference type="EMBL" id="KAJ7728738.1"/>
    </source>
</evidence>
<feature type="compositionally biased region" description="Low complexity" evidence="1">
    <location>
        <begin position="19"/>
        <end position="32"/>
    </location>
</feature>
<name>A0AAD7HUK5_9AGAR</name>
<proteinExistence type="predicted"/>
<dbReference type="Proteomes" id="UP001215598">
    <property type="component" value="Unassembled WGS sequence"/>
</dbReference>
<gene>
    <name evidence="2" type="ORF">B0H16DRAFT_1470332</name>
</gene>
<feature type="region of interest" description="Disordered" evidence="1">
    <location>
        <begin position="391"/>
        <end position="417"/>
    </location>
</feature>
<dbReference type="EMBL" id="JARKIB010000170">
    <property type="protein sequence ID" value="KAJ7728738.1"/>
    <property type="molecule type" value="Genomic_DNA"/>
</dbReference>
<evidence type="ECO:0000256" key="1">
    <source>
        <dbReference type="SAM" id="MobiDB-lite"/>
    </source>
</evidence>
<dbReference type="AlphaFoldDB" id="A0AAD7HUK5"/>
<feature type="region of interest" description="Disordered" evidence="1">
    <location>
        <begin position="1"/>
        <end position="42"/>
    </location>
</feature>
<feature type="compositionally biased region" description="Basic and acidic residues" evidence="1">
    <location>
        <begin position="582"/>
        <end position="595"/>
    </location>
</feature>
<keyword evidence="3" id="KW-1185">Reference proteome</keyword>
<accession>A0AAD7HUK5</accession>
<reference evidence="2" key="1">
    <citation type="submission" date="2023-03" db="EMBL/GenBank/DDBJ databases">
        <title>Massive genome expansion in bonnet fungi (Mycena s.s.) driven by repeated elements and novel gene families across ecological guilds.</title>
        <authorList>
            <consortium name="Lawrence Berkeley National Laboratory"/>
            <person name="Harder C.B."/>
            <person name="Miyauchi S."/>
            <person name="Viragh M."/>
            <person name="Kuo A."/>
            <person name="Thoen E."/>
            <person name="Andreopoulos B."/>
            <person name="Lu D."/>
            <person name="Skrede I."/>
            <person name="Drula E."/>
            <person name="Henrissat B."/>
            <person name="Morin E."/>
            <person name="Kohler A."/>
            <person name="Barry K."/>
            <person name="LaButti K."/>
            <person name="Morin E."/>
            <person name="Salamov A."/>
            <person name="Lipzen A."/>
            <person name="Mereny Z."/>
            <person name="Hegedus B."/>
            <person name="Baldrian P."/>
            <person name="Stursova M."/>
            <person name="Weitz H."/>
            <person name="Taylor A."/>
            <person name="Grigoriev I.V."/>
            <person name="Nagy L.G."/>
            <person name="Martin F."/>
            <person name="Kauserud H."/>
        </authorList>
    </citation>
    <scope>NUCLEOTIDE SEQUENCE</scope>
    <source>
        <strain evidence="2">CBHHK182m</strain>
    </source>
</reference>
<feature type="compositionally biased region" description="Low complexity" evidence="1">
    <location>
        <begin position="605"/>
        <end position="614"/>
    </location>
</feature>
<organism evidence="2 3">
    <name type="scientific">Mycena metata</name>
    <dbReference type="NCBI Taxonomy" id="1033252"/>
    <lineage>
        <taxon>Eukaryota</taxon>
        <taxon>Fungi</taxon>
        <taxon>Dikarya</taxon>
        <taxon>Basidiomycota</taxon>
        <taxon>Agaricomycotina</taxon>
        <taxon>Agaricomycetes</taxon>
        <taxon>Agaricomycetidae</taxon>
        <taxon>Agaricales</taxon>
        <taxon>Marasmiineae</taxon>
        <taxon>Mycenaceae</taxon>
        <taxon>Mycena</taxon>
    </lineage>
</organism>
<evidence type="ECO:0000313" key="3">
    <source>
        <dbReference type="Proteomes" id="UP001215598"/>
    </source>
</evidence>
<comment type="caution">
    <text evidence="2">The sequence shown here is derived from an EMBL/GenBank/DDBJ whole genome shotgun (WGS) entry which is preliminary data.</text>
</comment>
<protein>
    <submittedName>
        <fullName evidence="2">Uncharacterized protein</fullName>
    </submittedName>
</protein>
<feature type="compositionally biased region" description="Polar residues" evidence="1">
    <location>
        <begin position="633"/>
        <end position="643"/>
    </location>
</feature>